<dbReference type="EMBL" id="CP001708">
    <property type="protein sequence ID" value="ACV29024.1"/>
    <property type="molecule type" value="Genomic_DNA"/>
</dbReference>
<feature type="domain" description="Nitroreductase" evidence="6">
    <location>
        <begin position="65"/>
        <end position="163"/>
    </location>
</feature>
<dbReference type="Pfam" id="PF00881">
    <property type="entry name" value="Nitroreductase"/>
    <property type="match status" value="2"/>
</dbReference>
<accession>C7RHR3</accession>
<keyword evidence="2 5" id="KW-0285">Flavoprotein</keyword>
<gene>
    <name evidence="7" type="ordered locus">Apre_0996</name>
</gene>
<keyword evidence="4 5" id="KW-0560">Oxidoreductase</keyword>
<dbReference type="STRING" id="525919.Apre_0996"/>
<dbReference type="AlphaFoldDB" id="C7RHR3"/>
<dbReference type="SUPFAM" id="SSF55469">
    <property type="entry name" value="FMN-dependent nitroreductase-like"/>
    <property type="match status" value="1"/>
</dbReference>
<comment type="similarity">
    <text evidence="1 5">Belongs to the flavin oxidoreductase frp family.</text>
</comment>
<dbReference type="KEGG" id="apr:Apre_0996"/>
<evidence type="ECO:0000259" key="6">
    <source>
        <dbReference type="Pfam" id="PF00881"/>
    </source>
</evidence>
<keyword evidence="3 5" id="KW-0288">FMN</keyword>
<dbReference type="eggNOG" id="COG0778">
    <property type="taxonomic scope" value="Bacteria"/>
</dbReference>
<dbReference type="Proteomes" id="UP000002294">
    <property type="component" value="Chromosome"/>
</dbReference>
<name>C7RHR3_ANAPD</name>
<evidence type="ECO:0000256" key="4">
    <source>
        <dbReference type="ARBA" id="ARBA00023002"/>
    </source>
</evidence>
<dbReference type="PANTHER" id="PTHR43425">
    <property type="entry name" value="OXYGEN-INSENSITIVE NADPH NITROREDUCTASE"/>
    <property type="match status" value="1"/>
</dbReference>
<dbReference type="OrthoDB" id="9775805at2"/>
<dbReference type="PANTHER" id="PTHR43425:SF2">
    <property type="entry name" value="OXYGEN-INSENSITIVE NADPH NITROREDUCTASE"/>
    <property type="match status" value="1"/>
</dbReference>
<dbReference type="Gene3D" id="3.40.109.10">
    <property type="entry name" value="NADH Oxidase"/>
    <property type="match status" value="1"/>
</dbReference>
<keyword evidence="5" id="KW-0521">NADP</keyword>
<dbReference type="GO" id="GO:0016491">
    <property type="term" value="F:oxidoreductase activity"/>
    <property type="evidence" value="ECO:0007669"/>
    <property type="project" value="UniProtKB-UniRule"/>
</dbReference>
<proteinExistence type="inferred from homology"/>
<dbReference type="RefSeq" id="WP_015777927.1">
    <property type="nucleotide sequence ID" value="NC_013171.1"/>
</dbReference>
<dbReference type="InterPro" id="IPR016446">
    <property type="entry name" value="Flavin_OxRdtase_Frp"/>
</dbReference>
<dbReference type="PIRSF" id="PIRSF005426">
    <property type="entry name" value="Frp"/>
    <property type="match status" value="1"/>
</dbReference>
<protein>
    <submittedName>
        <fullName evidence="7">Nitroreductase</fullName>
    </submittedName>
</protein>
<evidence type="ECO:0000313" key="7">
    <source>
        <dbReference type="EMBL" id="ACV29024.1"/>
    </source>
</evidence>
<dbReference type="InterPro" id="IPR029479">
    <property type="entry name" value="Nitroreductase"/>
</dbReference>
<feature type="domain" description="Nitroreductase" evidence="6">
    <location>
        <begin position="10"/>
        <end position="62"/>
    </location>
</feature>
<evidence type="ECO:0000256" key="1">
    <source>
        <dbReference type="ARBA" id="ARBA00008366"/>
    </source>
</evidence>
<organism evidence="7 8">
    <name type="scientific">Anaerococcus prevotii (strain ATCC 9321 / DSM 20548 / JCM 6508 / NCTC 11806 / PC1)</name>
    <name type="common">Peptostreptococcus prevotii</name>
    <name type="synonym">Peptococcus prevotii</name>
    <dbReference type="NCBI Taxonomy" id="525919"/>
    <lineage>
        <taxon>Bacteria</taxon>
        <taxon>Bacillati</taxon>
        <taxon>Bacillota</taxon>
        <taxon>Tissierellia</taxon>
        <taxon>Tissierellales</taxon>
        <taxon>Peptoniphilaceae</taxon>
        <taxon>Anaerococcus</taxon>
    </lineage>
</organism>
<dbReference type="InterPro" id="IPR000415">
    <property type="entry name" value="Nitroreductase-like"/>
</dbReference>
<sequence length="250" mass="28862">MKDVIDLALNHRTIREFTDQKIDDKTIKKLLGVANHSASSNGMQMFSIVRITDQNIKDQLADNGNQEYMRRAPELWIFVADLYRNYSIAKENGVENDEMISFDKFIQAFTDAIIAVQNVVVACESLGLGTNYFGNIHNDTQRVIDLLNLPKLTYPAVGLGFGYPNQSPQLKPRMPIKLKAFENSYRVFENYDEKIKYYDKEMTNYYDLRDANRRSDSFSLQIPKKQGSLIKNRGKMFETLEKQGFLVKSK</sequence>
<dbReference type="HOGENOM" id="CLU_070764_0_2_9"/>
<evidence type="ECO:0000313" key="8">
    <source>
        <dbReference type="Proteomes" id="UP000002294"/>
    </source>
</evidence>
<evidence type="ECO:0000256" key="3">
    <source>
        <dbReference type="ARBA" id="ARBA00022643"/>
    </source>
</evidence>
<keyword evidence="8" id="KW-1185">Reference proteome</keyword>
<evidence type="ECO:0000256" key="2">
    <source>
        <dbReference type="ARBA" id="ARBA00022630"/>
    </source>
</evidence>
<evidence type="ECO:0000256" key="5">
    <source>
        <dbReference type="PIRNR" id="PIRNR005426"/>
    </source>
</evidence>
<reference evidence="7 8" key="1">
    <citation type="journal article" date="2009" name="Stand. Genomic Sci.">
        <title>Complete genome sequence of Anaerococcus prevotii type strain (PC1).</title>
        <authorList>
            <person name="Labutti K."/>
            <person name="Pukall R."/>
            <person name="Steenblock K."/>
            <person name="Glavina Del Rio T."/>
            <person name="Tice H."/>
            <person name="Copeland A."/>
            <person name="Cheng J.F."/>
            <person name="Lucas S."/>
            <person name="Chen F."/>
            <person name="Nolan M."/>
            <person name="Bruce D."/>
            <person name="Goodwin L."/>
            <person name="Pitluck S."/>
            <person name="Ivanova N."/>
            <person name="Mavromatis K."/>
            <person name="Ovchinnikova G."/>
            <person name="Pati A."/>
            <person name="Chen A."/>
            <person name="Palaniappan K."/>
            <person name="Land M."/>
            <person name="Hauser L."/>
            <person name="Chang Y.J."/>
            <person name="Jeffries C.D."/>
            <person name="Chain P."/>
            <person name="Saunders E."/>
            <person name="Brettin T."/>
            <person name="Detter J.C."/>
            <person name="Han C."/>
            <person name="Goker M."/>
            <person name="Bristow J."/>
            <person name="Eisen J.A."/>
            <person name="Markowitz V."/>
            <person name="Hugenholtz P."/>
            <person name="Kyrpides N.C."/>
            <person name="Klenk H.P."/>
            <person name="Lapidus A."/>
        </authorList>
    </citation>
    <scope>NUCLEOTIDE SEQUENCE [LARGE SCALE GENOMIC DNA]</scope>
    <source>
        <strain evidence="8">ATCC 9321 / DSM 20548 / JCM 6508 / NCTC 11806 / PC1</strain>
    </source>
</reference>